<keyword evidence="3" id="KW-0472">Membrane</keyword>
<evidence type="ECO:0000256" key="2">
    <source>
        <dbReference type="SAM" id="MobiDB-lite"/>
    </source>
</evidence>
<dbReference type="RefSeq" id="WP_281534238.1">
    <property type="nucleotide sequence ID" value="NZ_CP075584.1"/>
</dbReference>
<dbReference type="EMBL" id="CP075584">
    <property type="protein sequence ID" value="WBM79642.1"/>
    <property type="molecule type" value="Genomic_DNA"/>
</dbReference>
<evidence type="ECO:0000313" key="5">
    <source>
        <dbReference type="Proteomes" id="UP001212421"/>
    </source>
</evidence>
<feature type="compositionally biased region" description="Low complexity" evidence="2">
    <location>
        <begin position="26"/>
        <end position="42"/>
    </location>
</feature>
<dbReference type="Proteomes" id="UP001212421">
    <property type="component" value="Chromosome"/>
</dbReference>
<reference evidence="4 5" key="1">
    <citation type="submission" date="2021-05" db="EMBL/GenBank/DDBJ databases">
        <authorList>
            <person name="Kumar R."/>
            <person name="Kumar A."/>
            <person name="Mukhia S."/>
        </authorList>
    </citation>
    <scope>NUCLEOTIDE SEQUENCE [LARGE SCALE GENOMIC DNA]</scope>
    <source>
        <strain evidence="4 5">ERMR7:08</strain>
    </source>
</reference>
<keyword evidence="1" id="KW-0378">Hydrolase</keyword>
<sequence length="260" mass="27560">MTTARLPRRPKLPTAPKPPKMPRGWAPPVANAAAAPTLQPGAEKVPGPRDWSPTDEGSAIAGGGGLPGTPPKRGRQGKPPRPPKIPTPPRRSPVPPRPPVILTQRDQVIRSALAIVAILIFGFLANLTVLGQLQHIVSQQQLTNTFRYELSQGTAPVSEGTVDKVLLTAGTPVAVLDIPSIDVHEIVVEGTDSGTLRTGPGHRRDTPLPGQSGISVLMGRAAAYGGPFARLQEPAARPAVHRDHRPGRTDVLRARPALRR</sequence>
<evidence type="ECO:0000256" key="3">
    <source>
        <dbReference type="SAM" id="Phobius"/>
    </source>
</evidence>
<keyword evidence="3" id="KW-0812">Transmembrane</keyword>
<dbReference type="InterPro" id="IPR023365">
    <property type="entry name" value="Sortase_dom-sf"/>
</dbReference>
<proteinExistence type="predicted"/>
<name>A0ABY7NCZ6_9MICO</name>
<dbReference type="Pfam" id="PF04203">
    <property type="entry name" value="Sortase"/>
    <property type="match status" value="1"/>
</dbReference>
<feature type="transmembrane region" description="Helical" evidence="3">
    <location>
        <begin position="112"/>
        <end position="133"/>
    </location>
</feature>
<dbReference type="InterPro" id="IPR005754">
    <property type="entry name" value="Sortase"/>
</dbReference>
<protein>
    <submittedName>
        <fullName evidence="4">Sortase</fullName>
    </submittedName>
</protein>
<keyword evidence="5" id="KW-1185">Reference proteome</keyword>
<feature type="region of interest" description="Disordered" evidence="2">
    <location>
        <begin position="1"/>
        <end position="99"/>
    </location>
</feature>
<evidence type="ECO:0000256" key="1">
    <source>
        <dbReference type="ARBA" id="ARBA00022801"/>
    </source>
</evidence>
<evidence type="ECO:0000313" key="4">
    <source>
        <dbReference type="EMBL" id="WBM79642.1"/>
    </source>
</evidence>
<dbReference type="Gene3D" id="2.40.260.10">
    <property type="entry name" value="Sortase"/>
    <property type="match status" value="1"/>
</dbReference>
<feature type="compositionally biased region" description="Basic residues" evidence="2">
    <location>
        <begin position="1"/>
        <end position="11"/>
    </location>
</feature>
<organism evidence="4 5">
    <name type="scientific">Cryobacterium breve</name>
    <dbReference type="NCBI Taxonomy" id="1259258"/>
    <lineage>
        <taxon>Bacteria</taxon>
        <taxon>Bacillati</taxon>
        <taxon>Actinomycetota</taxon>
        <taxon>Actinomycetes</taxon>
        <taxon>Micrococcales</taxon>
        <taxon>Microbacteriaceae</taxon>
        <taxon>Cryobacterium</taxon>
    </lineage>
</organism>
<feature type="compositionally biased region" description="Pro residues" evidence="2">
    <location>
        <begin position="79"/>
        <end position="99"/>
    </location>
</feature>
<dbReference type="SUPFAM" id="SSF63817">
    <property type="entry name" value="Sortase"/>
    <property type="match status" value="1"/>
</dbReference>
<accession>A0ABY7NCZ6</accession>
<feature type="region of interest" description="Disordered" evidence="2">
    <location>
        <begin position="235"/>
        <end position="260"/>
    </location>
</feature>
<keyword evidence="3" id="KW-1133">Transmembrane helix</keyword>
<gene>
    <name evidence="4" type="ORF">KIV56_15365</name>
</gene>